<evidence type="ECO:0000313" key="8">
    <source>
        <dbReference type="Proteomes" id="UP000078397"/>
    </source>
</evidence>
<dbReference type="STRING" id="1380566.A0A179FDA5"/>
<evidence type="ECO:0000256" key="5">
    <source>
        <dbReference type="SAM" id="MobiDB-lite"/>
    </source>
</evidence>
<keyword evidence="2 6" id="KW-0812">Transmembrane</keyword>
<dbReference type="Gene3D" id="1.20.58.340">
    <property type="entry name" value="Magnesium transport protein CorA, transmembrane region"/>
    <property type="match status" value="1"/>
</dbReference>
<evidence type="ECO:0000313" key="7">
    <source>
        <dbReference type="EMBL" id="OAQ63089.1"/>
    </source>
</evidence>
<reference evidence="7 8" key="1">
    <citation type="journal article" date="2016" name="PLoS Pathog.">
        <title>Biosynthesis of antibiotic leucinostatins in bio-control fungus Purpureocillium lilacinum and their inhibition on phytophthora revealed by genome mining.</title>
        <authorList>
            <person name="Wang G."/>
            <person name="Liu Z."/>
            <person name="Lin R."/>
            <person name="Li E."/>
            <person name="Mao Z."/>
            <person name="Ling J."/>
            <person name="Yang Y."/>
            <person name="Yin W.B."/>
            <person name="Xie B."/>
        </authorList>
    </citation>
    <scope>NUCLEOTIDE SEQUENCE [LARGE SCALE GENOMIC DNA]</scope>
    <source>
        <strain evidence="7">170</strain>
    </source>
</reference>
<evidence type="ECO:0000256" key="2">
    <source>
        <dbReference type="ARBA" id="ARBA00022692"/>
    </source>
</evidence>
<dbReference type="EMBL" id="LSBJ02000006">
    <property type="protein sequence ID" value="OAQ63089.1"/>
    <property type="molecule type" value="Genomic_DNA"/>
</dbReference>
<protein>
    <submittedName>
        <fullName evidence="7">CorA-like mg2+ transporter protein domain-containing protein</fullName>
    </submittedName>
</protein>
<dbReference type="RefSeq" id="XP_018140669.1">
    <property type="nucleotide sequence ID" value="XM_018287601.1"/>
</dbReference>
<evidence type="ECO:0000256" key="6">
    <source>
        <dbReference type="SAM" id="Phobius"/>
    </source>
</evidence>
<accession>A0A179FDA5</accession>
<feature type="compositionally biased region" description="Low complexity" evidence="5">
    <location>
        <begin position="127"/>
        <end position="139"/>
    </location>
</feature>
<organism evidence="7 8">
    <name type="scientific">Pochonia chlamydosporia 170</name>
    <dbReference type="NCBI Taxonomy" id="1380566"/>
    <lineage>
        <taxon>Eukaryota</taxon>
        <taxon>Fungi</taxon>
        <taxon>Dikarya</taxon>
        <taxon>Ascomycota</taxon>
        <taxon>Pezizomycotina</taxon>
        <taxon>Sordariomycetes</taxon>
        <taxon>Hypocreomycetidae</taxon>
        <taxon>Hypocreales</taxon>
        <taxon>Clavicipitaceae</taxon>
        <taxon>Pochonia</taxon>
    </lineage>
</organism>
<dbReference type="InterPro" id="IPR045863">
    <property type="entry name" value="CorA_TM1_TM2"/>
</dbReference>
<dbReference type="SUPFAM" id="SSF144083">
    <property type="entry name" value="Magnesium transport protein CorA, transmembrane region"/>
    <property type="match status" value="1"/>
</dbReference>
<sequence>MATVCTNECPQVKIQQLQHGNTNLTEFETSALNIGTAMTTESGAEYHIPGAKAGVTLIIVNPEKVRECADGCREALTSNFAIPKVWWEDCCKRANGYFGFEELPDADDKKIGGAKSWAFFQVKSFGQPTPQTTQVPTQPDASPGEKKPEDEYEWNKLNTFSRWYKETNHTVVLLFTQKEGRLKSEFQSCLQDPPPTLGELQDPFWIYPRLANEIIQLENSSVWRTRDMIRDVEKAREKAEKQFEAANPNYSHLHKIARHVVHVSETLKVGAVTLDSMRSHQEEFLRILGQEAGEKEPTAPIASRKIRSGLAFAHHMLVSYLHRSEANTARIQSETTLAFNKVSQEDSNISVQIADHTRTDSKAMRTIALVTMLFLPATFVSAIFSMSFFNSEGGVWKVSDKFWIYWVVAFLVTVATFAGWYFGEPYFAPKKINPAVRHQLSRREEHELAKQEKKEKKKGKGGRTPQLETQTETQLVAPKANGHELRDMSQNGVVRRPTAGEMV</sequence>
<feature type="compositionally biased region" description="Low complexity" evidence="5">
    <location>
        <begin position="466"/>
        <end position="475"/>
    </location>
</feature>
<evidence type="ECO:0000256" key="1">
    <source>
        <dbReference type="ARBA" id="ARBA00004141"/>
    </source>
</evidence>
<dbReference type="GeneID" id="28851595"/>
<feature type="compositionally biased region" description="Basic and acidic residues" evidence="5">
    <location>
        <begin position="441"/>
        <end position="454"/>
    </location>
</feature>
<dbReference type="Proteomes" id="UP000078397">
    <property type="component" value="Unassembled WGS sequence"/>
</dbReference>
<feature type="region of interest" description="Disordered" evidence="5">
    <location>
        <begin position="439"/>
        <end position="503"/>
    </location>
</feature>
<keyword evidence="3 6" id="KW-1133">Transmembrane helix</keyword>
<evidence type="ECO:0000256" key="3">
    <source>
        <dbReference type="ARBA" id="ARBA00022989"/>
    </source>
</evidence>
<dbReference type="GO" id="GO:0016020">
    <property type="term" value="C:membrane"/>
    <property type="evidence" value="ECO:0007669"/>
    <property type="project" value="UniProtKB-SubCell"/>
</dbReference>
<dbReference type="OrthoDB" id="5207033at2759"/>
<feature type="region of interest" description="Disordered" evidence="5">
    <location>
        <begin position="126"/>
        <end position="150"/>
    </location>
</feature>
<comment type="caution">
    <text evidence="7">The sequence shown here is derived from an EMBL/GenBank/DDBJ whole genome shotgun (WGS) entry which is preliminary data.</text>
</comment>
<keyword evidence="4 6" id="KW-0472">Membrane</keyword>
<feature type="transmembrane region" description="Helical" evidence="6">
    <location>
        <begin position="402"/>
        <end position="422"/>
    </location>
</feature>
<dbReference type="GO" id="GO:0046873">
    <property type="term" value="F:metal ion transmembrane transporter activity"/>
    <property type="evidence" value="ECO:0007669"/>
    <property type="project" value="InterPro"/>
</dbReference>
<keyword evidence="8" id="KW-1185">Reference proteome</keyword>
<proteinExistence type="predicted"/>
<dbReference type="InterPro" id="IPR002523">
    <property type="entry name" value="MgTranspt_CorA/ZnTranspt_ZntB"/>
</dbReference>
<name>A0A179FDA5_METCM</name>
<comment type="subcellular location">
    <subcellularLocation>
        <location evidence="1">Membrane</location>
        <topology evidence="1">Multi-pass membrane protein</topology>
    </subcellularLocation>
</comment>
<dbReference type="Pfam" id="PF01544">
    <property type="entry name" value="CorA"/>
    <property type="match status" value="1"/>
</dbReference>
<feature type="transmembrane region" description="Helical" evidence="6">
    <location>
        <begin position="367"/>
        <end position="390"/>
    </location>
</feature>
<dbReference type="AlphaFoldDB" id="A0A179FDA5"/>
<dbReference type="KEGG" id="pchm:VFPPC_08995"/>
<evidence type="ECO:0000256" key="4">
    <source>
        <dbReference type="ARBA" id="ARBA00023136"/>
    </source>
</evidence>
<gene>
    <name evidence="7" type="ORF">VFPPC_08995</name>
</gene>